<protein>
    <submittedName>
        <fullName evidence="3">Expansin-A8</fullName>
    </submittedName>
</protein>
<dbReference type="InterPro" id="IPR002963">
    <property type="entry name" value="Expansin"/>
</dbReference>
<dbReference type="AlphaFoldDB" id="A0A2J7ZU49"/>
<dbReference type="PANTHER" id="PTHR31867">
    <property type="entry name" value="EXPANSIN-A15"/>
    <property type="match status" value="1"/>
</dbReference>
<proteinExistence type="predicted"/>
<dbReference type="CDD" id="cd22271">
    <property type="entry name" value="DPBB_EXP_N-like"/>
    <property type="match status" value="1"/>
</dbReference>
<evidence type="ECO:0000313" key="3">
    <source>
        <dbReference type="EMBL" id="PNH03760.1"/>
    </source>
</evidence>
<evidence type="ECO:0000259" key="2">
    <source>
        <dbReference type="PROSITE" id="PS50842"/>
    </source>
</evidence>
<dbReference type="OrthoDB" id="5823761at2759"/>
<dbReference type="PROSITE" id="PS50842">
    <property type="entry name" value="EXPANSIN_EG45"/>
    <property type="match status" value="1"/>
</dbReference>
<name>A0A2J7ZU49_9CHLO</name>
<dbReference type="InterPro" id="IPR036908">
    <property type="entry name" value="RlpA-like_sf"/>
</dbReference>
<accession>A0A2J7ZU49</accession>
<evidence type="ECO:0000313" key="4">
    <source>
        <dbReference type="Proteomes" id="UP000236333"/>
    </source>
</evidence>
<dbReference type="InterPro" id="IPR007112">
    <property type="entry name" value="Expansin/allergen_DPBB_dom"/>
</dbReference>
<dbReference type="SUPFAM" id="SSF50685">
    <property type="entry name" value="Barwin-like endoglucanases"/>
    <property type="match status" value="1"/>
</dbReference>
<comment type="caution">
    <text evidence="3">The sequence shown here is derived from an EMBL/GenBank/DDBJ whole genome shotgun (WGS) entry which is preliminary data.</text>
</comment>
<feature type="domain" description="Expansin-like EG45" evidence="2">
    <location>
        <begin position="155"/>
        <end position="228"/>
    </location>
</feature>
<dbReference type="Proteomes" id="UP000236333">
    <property type="component" value="Unassembled WGS sequence"/>
</dbReference>
<reference evidence="3 4" key="1">
    <citation type="journal article" date="2017" name="Mol. Biol. Evol.">
        <title>The 4-celled Tetrabaena socialis nuclear genome reveals the essential components for genetic control of cell number at the origin of multicellularity in the volvocine lineage.</title>
        <authorList>
            <person name="Featherston J."/>
            <person name="Arakaki Y."/>
            <person name="Hanschen E.R."/>
            <person name="Ferris P.J."/>
            <person name="Michod R.E."/>
            <person name="Olson B.J.S.C."/>
            <person name="Nozaki H."/>
            <person name="Durand P.M."/>
        </authorList>
    </citation>
    <scope>NUCLEOTIDE SEQUENCE [LARGE SCALE GENOMIC DNA]</scope>
    <source>
        <strain evidence="3 4">NIES-571</strain>
    </source>
</reference>
<evidence type="ECO:0000256" key="1">
    <source>
        <dbReference type="SAM" id="MobiDB-lite"/>
    </source>
</evidence>
<keyword evidence="4" id="KW-1185">Reference proteome</keyword>
<sequence>MPGGATAALAALPSLPPRVSLPPELASRFGQAMMGAAGTTLASKDLSHGDPGQSVAPVFVKIVQILWWGRGEVKVTKAIARPAPPPPHRPRPRPDAAAARARIDLHPRACARAALSLALLGLLGLRSPVTADDGGGWRVGRATFYGWTDGMSVDSGSCMYGALPNAMVSTGTNVVALSDQNDGYSGSCGRCYEVKCNPTDLTDGYGNKLPRTKGCNGATVVVTVTDSW</sequence>
<dbReference type="GO" id="GO:0009664">
    <property type="term" value="P:plant-type cell wall organization"/>
    <property type="evidence" value="ECO:0007669"/>
    <property type="project" value="InterPro"/>
</dbReference>
<feature type="region of interest" description="Disordered" evidence="1">
    <location>
        <begin position="79"/>
        <end position="99"/>
    </location>
</feature>
<dbReference type="Gene3D" id="2.40.40.10">
    <property type="entry name" value="RlpA-like domain"/>
    <property type="match status" value="1"/>
</dbReference>
<gene>
    <name evidence="3" type="ORF">TSOC_010143</name>
</gene>
<dbReference type="EMBL" id="PGGS01000465">
    <property type="protein sequence ID" value="PNH03760.1"/>
    <property type="molecule type" value="Genomic_DNA"/>
</dbReference>
<organism evidence="3 4">
    <name type="scientific">Tetrabaena socialis</name>
    <dbReference type="NCBI Taxonomy" id="47790"/>
    <lineage>
        <taxon>Eukaryota</taxon>
        <taxon>Viridiplantae</taxon>
        <taxon>Chlorophyta</taxon>
        <taxon>core chlorophytes</taxon>
        <taxon>Chlorophyceae</taxon>
        <taxon>CS clade</taxon>
        <taxon>Chlamydomonadales</taxon>
        <taxon>Tetrabaenaceae</taxon>
        <taxon>Tetrabaena</taxon>
    </lineage>
</organism>